<gene>
    <name evidence="1" type="ORF">AACH28_04550</name>
</gene>
<dbReference type="EMBL" id="CP151087">
    <property type="protein sequence ID" value="WZN56803.1"/>
    <property type="molecule type" value="Genomic_DNA"/>
</dbReference>
<name>A0ACD5C4J6_9SPHI</name>
<evidence type="ECO:0000313" key="2">
    <source>
        <dbReference type="Proteomes" id="UP001485301"/>
    </source>
</evidence>
<evidence type="ECO:0000313" key="1">
    <source>
        <dbReference type="EMBL" id="WZN56803.1"/>
    </source>
</evidence>
<proteinExistence type="predicted"/>
<accession>A0ACD5C4J6</accession>
<sequence length="690" mass="77753">MTLPFAIITDDGVVLDVSPDSKLTVEFVATTFNEETVLKGSYTYPVTFPPTEKNDMALGYGRFLENRLGRKSIDVNISLLGMSWKRAKLEYDISARSKYEGYLTIDNSIVADLMRDKTIAEVFTTTVNSKFVSHKSIRIDGPGAGINDKIVAINSSIGIYPFCMPTYFNPMADGKLKIKNDGSNNIDFEQSVINDFSEGYTIKGGTRLYGAFFYLTWVIKEVCGFLGFQAEGSYLDDSFIKSLIIDNTGTRTGDDILANGMINPAQHLPKLSIADFFKAIRNDHRVMIYFDSQTKKAYFEKATKILSEPNRLDISGMQIKDSVSIKRQSISAYKLLAKVDDADEMYKALPYEGSVIVGYTDSFKEVEMAIGQPFMWAEKLWNIENVRLPRKTQMGNCYGVALNEMPAYNADNTYGKNSFAFRLLSYKGSVGFGGPVWIAEATADDIGNLNRTFNNSLTLGGEKGVINRFSLAWYAYYCISEQVEISAKFDVIQFMAINPLQKLLVADVNKAKVEALIDKVTFEPANNSERIDAKVICYPHYDLNAIASGFRVVVNSPETVTPEGKLYARVLLKNKPNGNSYRTYADLVLEFYQDSQMSIRAISVNNLNVHVDRRIVNVDDQSIREEGPYNDYVVSENVVVLASNVDRYWWRYNGRDALMYYMVSDPSLLHDKFEIIGHWVLQLDGQYVSY</sequence>
<organism evidence="1 2">
    <name type="scientific">Sphingobacterium thalpophilum</name>
    <dbReference type="NCBI Taxonomy" id="259"/>
    <lineage>
        <taxon>Bacteria</taxon>
        <taxon>Pseudomonadati</taxon>
        <taxon>Bacteroidota</taxon>
        <taxon>Sphingobacteriia</taxon>
        <taxon>Sphingobacteriales</taxon>
        <taxon>Sphingobacteriaceae</taxon>
        <taxon>Sphingobacterium</taxon>
    </lineage>
</organism>
<keyword evidence="2" id="KW-1185">Reference proteome</keyword>
<reference evidence="1" key="1">
    <citation type="submission" date="2024-04" db="EMBL/GenBank/DDBJ databases">
        <title>Complete genome sequence of Sphingobacterium thalpophiium BAA-1094.</title>
        <authorList>
            <person name="Adaikpoh B.I."/>
        </authorList>
    </citation>
    <scope>NUCLEOTIDE SEQUENCE</scope>
    <source>
        <strain evidence="1">BAA-1094</strain>
    </source>
</reference>
<protein>
    <submittedName>
        <fullName evidence="1">Uncharacterized protein</fullName>
    </submittedName>
</protein>
<dbReference type="Proteomes" id="UP001485301">
    <property type="component" value="Chromosome"/>
</dbReference>